<name>A0AAN8JVG7_PATCE</name>
<reference evidence="2 3" key="1">
    <citation type="submission" date="2024-01" db="EMBL/GenBank/DDBJ databases">
        <title>The genome of the rayed Mediterranean limpet Patella caerulea (Linnaeus, 1758).</title>
        <authorList>
            <person name="Anh-Thu Weber A."/>
            <person name="Halstead-Nussloch G."/>
        </authorList>
    </citation>
    <scope>NUCLEOTIDE SEQUENCE [LARGE SCALE GENOMIC DNA]</scope>
    <source>
        <strain evidence="2">AATW-2023a</strain>
        <tissue evidence="2">Whole specimen</tissue>
    </source>
</reference>
<protein>
    <submittedName>
        <fullName evidence="2">Uncharacterized protein</fullName>
    </submittedName>
</protein>
<dbReference type="Proteomes" id="UP001347796">
    <property type="component" value="Unassembled WGS sequence"/>
</dbReference>
<accession>A0AAN8JVG7</accession>
<sequence>MSQRMPPKSNIFHTRGQMLLKMALEKRHTVSETPTCDLIESEVVLTRNTNLYSNTHIDVNSGEVSKNVSDPSKYFQMNRELPERQPRPISPIIQIIEPNLTESYDKPLGSPLDSTEEIDLIQLNHMQSSDNDNEQILNNSVLDDINLSDIIPSFDLKNDEHIESDVNKCPVMVPDDDRPITPEIDRDDEVRDPDYVPDEDGTDSDSQKVTEPKRKMGPQNWSRESNKRLRMEGRAYKGMKKTDGHFTFSAEKDCRKVQERKCTEACDKRNRHCRDFTDDERQKIFTGFWENMDWNEKKIFLNGLVHRECVQERTVEKGDTDYRKKGSYKYFLKKDNQKLQVCKAMFLSTFCLGEKTVYAWIANIDDNGIPIKSTNSRRSTGDTIKADSAKEFLQNLPKLPSHYCRSSSSKNYLEPVFATGTELYRVYKNYCSENGKVCCGRKLFFEVFNELNMALFSPKKDRCDTCCSYEVKNLDDTTYREHIEAKDMARAEKDRDKQRAANDPSLVVLTMDLQALLLAPKLNASAQYYKTKLGCHNFTIYDIVSKDVQCYFWYESQGDLSASSFASCVEHYLQSRINERVQEIIIYSDGCTYQNRNSTMSNTLLMLSKKYGITITQKFLERGHTQMECDSIHAVIERTIAKKPIYVPQNYVDKIRQARVKPFPYKVEFLTHKFFKDYASLGYYTSVRPGSKVGDPVVTNLRVLQYSGSQIQYKTKYSDLFQDLPRRSKQRDPEPTDETQTLHLTAIPLKKKKFDHLQDLKPFIPKDYHDFYDNLPHE</sequence>
<gene>
    <name evidence="2" type="ORF">SNE40_008826</name>
</gene>
<organism evidence="2 3">
    <name type="scientific">Patella caerulea</name>
    <name type="common">Rayed Mediterranean limpet</name>
    <dbReference type="NCBI Taxonomy" id="87958"/>
    <lineage>
        <taxon>Eukaryota</taxon>
        <taxon>Metazoa</taxon>
        <taxon>Spiralia</taxon>
        <taxon>Lophotrochozoa</taxon>
        <taxon>Mollusca</taxon>
        <taxon>Gastropoda</taxon>
        <taxon>Patellogastropoda</taxon>
        <taxon>Patelloidea</taxon>
        <taxon>Patellidae</taxon>
        <taxon>Patella</taxon>
    </lineage>
</organism>
<proteinExistence type="predicted"/>
<dbReference type="AlphaFoldDB" id="A0AAN8JVG7"/>
<dbReference type="EMBL" id="JAZGQO010000007">
    <property type="protein sequence ID" value="KAK6180848.1"/>
    <property type="molecule type" value="Genomic_DNA"/>
</dbReference>
<evidence type="ECO:0000313" key="2">
    <source>
        <dbReference type="EMBL" id="KAK6180848.1"/>
    </source>
</evidence>
<feature type="region of interest" description="Disordered" evidence="1">
    <location>
        <begin position="169"/>
        <end position="227"/>
    </location>
</feature>
<dbReference type="PANTHER" id="PTHR10773:SF19">
    <property type="match status" value="1"/>
</dbReference>
<feature type="compositionally biased region" description="Basic and acidic residues" evidence="1">
    <location>
        <begin position="205"/>
        <end position="214"/>
    </location>
</feature>
<comment type="caution">
    <text evidence="2">The sequence shown here is derived from an EMBL/GenBank/DDBJ whole genome shotgun (WGS) entry which is preliminary data.</text>
</comment>
<evidence type="ECO:0000313" key="3">
    <source>
        <dbReference type="Proteomes" id="UP001347796"/>
    </source>
</evidence>
<evidence type="ECO:0000256" key="1">
    <source>
        <dbReference type="SAM" id="MobiDB-lite"/>
    </source>
</evidence>
<feature type="compositionally biased region" description="Basic and acidic residues" evidence="1">
    <location>
        <begin position="175"/>
        <end position="194"/>
    </location>
</feature>
<dbReference type="PANTHER" id="PTHR10773">
    <property type="entry name" value="DNA-DIRECTED RNA POLYMERASES I, II, AND III SUBUNIT RPABC2"/>
    <property type="match status" value="1"/>
</dbReference>
<keyword evidence="3" id="KW-1185">Reference proteome</keyword>